<dbReference type="AlphaFoldDB" id="A0A023BD85"/>
<protein>
    <submittedName>
        <fullName evidence="1">Uncharacterized protein</fullName>
    </submittedName>
</protein>
<organism evidence="1 2">
    <name type="scientific">Gregarina niphandrodes</name>
    <name type="common">Septate eugregarine</name>
    <dbReference type="NCBI Taxonomy" id="110365"/>
    <lineage>
        <taxon>Eukaryota</taxon>
        <taxon>Sar</taxon>
        <taxon>Alveolata</taxon>
        <taxon>Apicomplexa</taxon>
        <taxon>Conoidasida</taxon>
        <taxon>Gregarinasina</taxon>
        <taxon>Eugregarinorida</taxon>
        <taxon>Gregarinidae</taxon>
        <taxon>Gregarina</taxon>
    </lineage>
</organism>
<dbReference type="GeneID" id="22910604"/>
<comment type="caution">
    <text evidence="1">The sequence shown here is derived from an EMBL/GenBank/DDBJ whole genome shotgun (WGS) entry which is preliminary data.</text>
</comment>
<dbReference type="Proteomes" id="UP000019763">
    <property type="component" value="Unassembled WGS sequence"/>
</dbReference>
<keyword evidence="2" id="KW-1185">Reference proteome</keyword>
<evidence type="ECO:0000313" key="1">
    <source>
        <dbReference type="EMBL" id="EZG86776.1"/>
    </source>
</evidence>
<dbReference type="EMBL" id="AFNH02000069">
    <property type="protein sequence ID" value="EZG86776.1"/>
    <property type="molecule type" value="Genomic_DNA"/>
</dbReference>
<evidence type="ECO:0000313" key="2">
    <source>
        <dbReference type="Proteomes" id="UP000019763"/>
    </source>
</evidence>
<dbReference type="RefSeq" id="XP_011128741.1">
    <property type="nucleotide sequence ID" value="XM_011130439.1"/>
</dbReference>
<accession>A0A023BD85</accession>
<gene>
    <name evidence="1" type="ORF">GNI_009270</name>
</gene>
<proteinExistence type="predicted"/>
<dbReference type="VEuPathDB" id="CryptoDB:GNI_009270"/>
<name>A0A023BD85_GRENI</name>
<reference evidence="1" key="1">
    <citation type="submission" date="2013-12" db="EMBL/GenBank/DDBJ databases">
        <authorList>
            <person name="Omoto C.K."/>
            <person name="Sibley D."/>
            <person name="Venepally P."/>
            <person name="Hadjithomas M."/>
            <person name="Karamycheva S."/>
            <person name="Brunk B."/>
            <person name="Roos D."/>
            <person name="Caler E."/>
            <person name="Lorenzi H."/>
        </authorList>
    </citation>
    <scope>NUCLEOTIDE SEQUENCE</scope>
</reference>
<sequence length="214" mass="22424">MIGKTLIVACCMAAYPPVAHFDPTSVCSGAKTDDEVATCVIESVENGTEFNYFLPKKFESLTKPTVCNGSDSRTFLSVDYKQQKVTADNKGLRMPPYSVTLHHLPASVSAGGTVGSCVPKLYIADPTKSCPTTGELALYPGSLSDEASNTWDFVLQSPPAAADPDANDALKLLIADADCQPDEAYLVYGIGNYAAGSTAAIVVSLATGLSLAML</sequence>